<dbReference type="RefSeq" id="WP_378554860.1">
    <property type="nucleotide sequence ID" value="NZ_JBHSBA010000018.1"/>
</dbReference>
<evidence type="ECO:0000313" key="2">
    <source>
        <dbReference type="Proteomes" id="UP001595767"/>
    </source>
</evidence>
<organism evidence="1 2">
    <name type="scientific">Nocardia rhizosphaerae</name>
    <dbReference type="NCBI Taxonomy" id="1691571"/>
    <lineage>
        <taxon>Bacteria</taxon>
        <taxon>Bacillati</taxon>
        <taxon>Actinomycetota</taxon>
        <taxon>Actinomycetes</taxon>
        <taxon>Mycobacteriales</taxon>
        <taxon>Nocardiaceae</taxon>
        <taxon>Nocardia</taxon>
    </lineage>
</organism>
<dbReference type="Proteomes" id="UP001595767">
    <property type="component" value="Unassembled WGS sequence"/>
</dbReference>
<gene>
    <name evidence="1" type="ORF">ACFOW8_28985</name>
</gene>
<dbReference type="EMBL" id="JBHSBA010000018">
    <property type="protein sequence ID" value="MFC4128973.1"/>
    <property type="molecule type" value="Genomic_DNA"/>
</dbReference>
<evidence type="ECO:0000313" key="1">
    <source>
        <dbReference type="EMBL" id="MFC4128973.1"/>
    </source>
</evidence>
<comment type="caution">
    <text evidence="1">The sequence shown here is derived from an EMBL/GenBank/DDBJ whole genome shotgun (WGS) entry which is preliminary data.</text>
</comment>
<sequence>MSRIYFHSPSGDAAVLGSERAHLGTVTHEASIGLLVGIVGYPELRRVLHPASMAYSALDHPGGGRMLSLALGTFGDSQGAFVHNGKRVDHWHLLLNTLIQQSGDSMRLAARVHAQCEVHGYVEGADRAWLADLIEGARRDGVFRAEMGWESVIELLRARDDEPVVMSYSVCDSFPNPGATTWEPADAEDEDREAWYQLSHDEQWATGLVWLRDEANGRRQLQPDTWTDFGFGEGLTATDLADSLTQQAAA</sequence>
<reference evidence="2" key="1">
    <citation type="journal article" date="2019" name="Int. J. Syst. Evol. Microbiol.">
        <title>The Global Catalogue of Microorganisms (GCM) 10K type strain sequencing project: providing services to taxonomists for standard genome sequencing and annotation.</title>
        <authorList>
            <consortium name="The Broad Institute Genomics Platform"/>
            <consortium name="The Broad Institute Genome Sequencing Center for Infectious Disease"/>
            <person name="Wu L."/>
            <person name="Ma J."/>
        </authorList>
    </citation>
    <scope>NUCLEOTIDE SEQUENCE [LARGE SCALE GENOMIC DNA]</scope>
    <source>
        <strain evidence="2">CGMCC 4.7204</strain>
    </source>
</reference>
<keyword evidence="2" id="KW-1185">Reference proteome</keyword>
<proteinExistence type="predicted"/>
<accession>A0ABV8LFI0</accession>
<name>A0ABV8LFI0_9NOCA</name>
<protein>
    <submittedName>
        <fullName evidence="1">Uncharacterized protein</fullName>
    </submittedName>
</protein>